<dbReference type="CDD" id="cd05466">
    <property type="entry name" value="PBP2_LTTR_substrate"/>
    <property type="match status" value="1"/>
</dbReference>
<dbReference type="GO" id="GO:0032993">
    <property type="term" value="C:protein-DNA complex"/>
    <property type="evidence" value="ECO:0007669"/>
    <property type="project" value="TreeGrafter"/>
</dbReference>
<keyword evidence="3" id="KW-0238">DNA-binding</keyword>
<gene>
    <name evidence="6" type="ORF">C0Q88_19465</name>
</gene>
<dbReference type="PANTHER" id="PTHR30346">
    <property type="entry name" value="TRANSCRIPTIONAL DUAL REGULATOR HCAR-RELATED"/>
    <property type="match status" value="1"/>
</dbReference>
<dbReference type="OrthoDB" id="646694at2"/>
<keyword evidence="2" id="KW-0805">Transcription regulation</keyword>
<dbReference type="InterPro" id="IPR000847">
    <property type="entry name" value="LysR_HTH_N"/>
</dbReference>
<dbReference type="EMBL" id="PKQE01000005">
    <property type="protein sequence ID" value="PLC40641.1"/>
    <property type="molecule type" value="Genomic_DNA"/>
</dbReference>
<evidence type="ECO:0000256" key="1">
    <source>
        <dbReference type="ARBA" id="ARBA00009437"/>
    </source>
</evidence>
<sequence length="311" mass="34047">MTPTLKQVRALVALSKHRHFGYAANDLCISQPAFSRIIQEFEKLVGGPLVDRSSRIVQLTPLGERFAKLGEELLRSWEASFDVKKRSVRVALKPGKIAMGPALATMLTPLLLRERYEAQSSKTLSIFVASCRKVIASVYDGDVDVGVCSLVEGPHVHSEELLASRIGILTSANRTIECESVSPEKVSRLNLIKLKADDFMYNMIAAHCPALITAMTGAPEINDLGTILQVIRSGVASAIVSAVTASNPFATDLKFVPFSHAFMQRKFYLVCKRGQQDDPFISEMFQSVSEAATSITWHPGVAVRCPKEEPA</sequence>
<accession>A0A2N4TLT5</accession>
<dbReference type="GO" id="GO:0003700">
    <property type="term" value="F:DNA-binding transcription factor activity"/>
    <property type="evidence" value="ECO:0007669"/>
    <property type="project" value="InterPro"/>
</dbReference>
<keyword evidence="4" id="KW-0804">Transcription</keyword>
<reference evidence="6 7" key="1">
    <citation type="submission" date="2017-12" db="EMBL/GenBank/DDBJ databases">
        <title>Draft genome sequence of Ralstonia pickettii 52.</title>
        <authorList>
            <person name="Zheng B."/>
        </authorList>
    </citation>
    <scope>NUCLEOTIDE SEQUENCE [LARGE SCALE GENOMIC DNA]</scope>
    <source>
        <strain evidence="6 7">52</strain>
    </source>
</reference>
<dbReference type="SUPFAM" id="SSF53850">
    <property type="entry name" value="Periplasmic binding protein-like II"/>
    <property type="match status" value="1"/>
</dbReference>
<evidence type="ECO:0000256" key="4">
    <source>
        <dbReference type="ARBA" id="ARBA00023163"/>
    </source>
</evidence>
<dbReference type="PROSITE" id="PS50931">
    <property type="entry name" value="HTH_LYSR"/>
    <property type="match status" value="1"/>
</dbReference>
<dbReference type="InterPro" id="IPR036390">
    <property type="entry name" value="WH_DNA-bd_sf"/>
</dbReference>
<dbReference type="Gene3D" id="3.40.190.290">
    <property type="match status" value="1"/>
</dbReference>
<evidence type="ECO:0000313" key="6">
    <source>
        <dbReference type="EMBL" id="PLC40641.1"/>
    </source>
</evidence>
<feature type="domain" description="HTH lysR-type" evidence="5">
    <location>
        <begin position="3"/>
        <end position="60"/>
    </location>
</feature>
<comment type="similarity">
    <text evidence="1">Belongs to the LysR transcriptional regulatory family.</text>
</comment>
<dbReference type="InterPro" id="IPR036388">
    <property type="entry name" value="WH-like_DNA-bd_sf"/>
</dbReference>
<dbReference type="AlphaFoldDB" id="A0A2N4TLT5"/>
<proteinExistence type="inferred from homology"/>
<evidence type="ECO:0000256" key="2">
    <source>
        <dbReference type="ARBA" id="ARBA00023015"/>
    </source>
</evidence>
<evidence type="ECO:0000313" key="7">
    <source>
        <dbReference type="Proteomes" id="UP000234456"/>
    </source>
</evidence>
<organism evidence="6 7">
    <name type="scientific">Ralstonia pickettii</name>
    <name type="common">Burkholderia pickettii</name>
    <dbReference type="NCBI Taxonomy" id="329"/>
    <lineage>
        <taxon>Bacteria</taxon>
        <taxon>Pseudomonadati</taxon>
        <taxon>Pseudomonadota</taxon>
        <taxon>Betaproteobacteria</taxon>
        <taxon>Burkholderiales</taxon>
        <taxon>Burkholderiaceae</taxon>
        <taxon>Ralstonia</taxon>
    </lineage>
</organism>
<dbReference type="Gene3D" id="1.10.10.10">
    <property type="entry name" value="Winged helix-like DNA-binding domain superfamily/Winged helix DNA-binding domain"/>
    <property type="match status" value="1"/>
</dbReference>
<dbReference type="Proteomes" id="UP000234456">
    <property type="component" value="Unassembled WGS sequence"/>
</dbReference>
<comment type="caution">
    <text evidence="6">The sequence shown here is derived from an EMBL/GenBank/DDBJ whole genome shotgun (WGS) entry which is preliminary data.</text>
</comment>
<dbReference type="Pfam" id="PF00126">
    <property type="entry name" value="HTH_1"/>
    <property type="match status" value="1"/>
</dbReference>
<protein>
    <recommendedName>
        <fullName evidence="5">HTH lysR-type domain-containing protein</fullName>
    </recommendedName>
</protein>
<dbReference type="PANTHER" id="PTHR30346:SF28">
    <property type="entry name" value="HTH-TYPE TRANSCRIPTIONAL REGULATOR CYNR"/>
    <property type="match status" value="1"/>
</dbReference>
<evidence type="ECO:0000256" key="3">
    <source>
        <dbReference type="ARBA" id="ARBA00023125"/>
    </source>
</evidence>
<dbReference type="InterPro" id="IPR005119">
    <property type="entry name" value="LysR_subst-bd"/>
</dbReference>
<dbReference type="RefSeq" id="WP_102066947.1">
    <property type="nucleotide sequence ID" value="NZ_PKQE01000005.1"/>
</dbReference>
<dbReference type="SUPFAM" id="SSF46785">
    <property type="entry name" value="Winged helix' DNA-binding domain"/>
    <property type="match status" value="1"/>
</dbReference>
<name>A0A2N4TLT5_RALPI</name>
<dbReference type="GO" id="GO:0003677">
    <property type="term" value="F:DNA binding"/>
    <property type="evidence" value="ECO:0007669"/>
    <property type="project" value="UniProtKB-KW"/>
</dbReference>
<dbReference type="Pfam" id="PF03466">
    <property type="entry name" value="LysR_substrate"/>
    <property type="match status" value="1"/>
</dbReference>
<evidence type="ECO:0000259" key="5">
    <source>
        <dbReference type="PROSITE" id="PS50931"/>
    </source>
</evidence>